<keyword evidence="2" id="KW-1185">Reference proteome</keyword>
<name>A0A7W9HBV2_9ACTN</name>
<dbReference type="AlphaFoldDB" id="A0A7W9HBV2"/>
<evidence type="ECO:0000313" key="2">
    <source>
        <dbReference type="Proteomes" id="UP000590647"/>
    </source>
</evidence>
<dbReference type="EMBL" id="JACHNE010000001">
    <property type="protein sequence ID" value="MBB5799402.1"/>
    <property type="molecule type" value="Genomic_DNA"/>
</dbReference>
<evidence type="ECO:0000313" key="1">
    <source>
        <dbReference type="EMBL" id="MBB5799402.1"/>
    </source>
</evidence>
<proteinExistence type="predicted"/>
<accession>A0A7W9HBV2</accession>
<dbReference type="Proteomes" id="UP000590647">
    <property type="component" value="Unassembled WGS sequence"/>
</dbReference>
<comment type="caution">
    <text evidence="1">The sequence shown here is derived from an EMBL/GenBank/DDBJ whole genome shotgun (WGS) entry which is preliminary data.</text>
</comment>
<protein>
    <submittedName>
        <fullName evidence="1">Uncharacterized protein</fullName>
    </submittedName>
</protein>
<gene>
    <name evidence="1" type="ORF">HDA41_007366</name>
</gene>
<reference evidence="1 2" key="1">
    <citation type="submission" date="2020-08" db="EMBL/GenBank/DDBJ databases">
        <title>Sequencing the genomes of 1000 actinobacteria strains.</title>
        <authorList>
            <person name="Klenk H.-P."/>
        </authorList>
    </citation>
    <scope>NUCLEOTIDE SEQUENCE [LARGE SCALE GENOMIC DNA]</scope>
    <source>
        <strain evidence="1 2">DSM 40084</strain>
    </source>
</reference>
<sequence>MSVPTSSRRRVLSRIRMSLRKLLLIEHSPFMTL</sequence>
<organism evidence="1 2">
    <name type="scientific">Streptomyces caelestis</name>
    <dbReference type="NCBI Taxonomy" id="36816"/>
    <lineage>
        <taxon>Bacteria</taxon>
        <taxon>Bacillati</taxon>
        <taxon>Actinomycetota</taxon>
        <taxon>Actinomycetes</taxon>
        <taxon>Kitasatosporales</taxon>
        <taxon>Streptomycetaceae</taxon>
        <taxon>Streptomyces</taxon>
    </lineage>
</organism>